<protein>
    <submittedName>
        <fullName evidence="2">Uncharacterized protein</fullName>
    </submittedName>
</protein>
<dbReference type="OMA" id="STIWMFV"/>
<dbReference type="VEuPathDB" id="PlasmoDB:PCYB_091290"/>
<reference evidence="2 3" key="1">
    <citation type="journal article" date="2012" name="Nat. Genet.">
        <title>Plasmodium cynomolgi genome sequences provide insight into Plasmodium vivax and the monkey malaria clade.</title>
        <authorList>
            <person name="Tachibana S."/>
            <person name="Sullivan S.A."/>
            <person name="Kawai S."/>
            <person name="Nakamura S."/>
            <person name="Kim H.R."/>
            <person name="Goto N."/>
            <person name="Arisue N."/>
            <person name="Palacpac N.M.Q."/>
            <person name="Honma H."/>
            <person name="Yagi M."/>
            <person name="Tougan T."/>
            <person name="Katakai Y."/>
            <person name="Kaneko O."/>
            <person name="Mita T."/>
            <person name="Kita K."/>
            <person name="Yasutomi Y."/>
            <person name="Sutton P.L."/>
            <person name="Shakhbatyan R."/>
            <person name="Horii T."/>
            <person name="Yasunaga T."/>
            <person name="Barnwell J.W."/>
            <person name="Escalante A.A."/>
            <person name="Carlton J.M."/>
            <person name="Tanabe K."/>
        </authorList>
    </citation>
    <scope>NUCLEOTIDE SEQUENCE [LARGE SCALE GENOMIC DNA]</scope>
    <source>
        <strain evidence="2 3">B</strain>
    </source>
</reference>
<feature type="transmembrane region" description="Helical" evidence="1">
    <location>
        <begin position="32"/>
        <end position="53"/>
    </location>
</feature>
<dbReference type="AlphaFoldDB" id="K6UJY1"/>
<feature type="transmembrane region" description="Helical" evidence="1">
    <location>
        <begin position="7"/>
        <end position="26"/>
    </location>
</feature>
<organism evidence="2 3">
    <name type="scientific">Plasmodium cynomolgi (strain B)</name>
    <dbReference type="NCBI Taxonomy" id="1120755"/>
    <lineage>
        <taxon>Eukaryota</taxon>
        <taxon>Sar</taxon>
        <taxon>Alveolata</taxon>
        <taxon>Apicomplexa</taxon>
        <taxon>Aconoidasida</taxon>
        <taxon>Haemosporida</taxon>
        <taxon>Plasmodiidae</taxon>
        <taxon>Plasmodium</taxon>
        <taxon>Plasmodium (Plasmodium)</taxon>
    </lineage>
</organism>
<keyword evidence="1" id="KW-0812">Transmembrane</keyword>
<evidence type="ECO:0000313" key="3">
    <source>
        <dbReference type="Proteomes" id="UP000006319"/>
    </source>
</evidence>
<evidence type="ECO:0000313" key="2">
    <source>
        <dbReference type="EMBL" id="GAB66343.1"/>
    </source>
</evidence>
<name>K6UJY1_PLACD</name>
<sequence length="157" mass="17615">MKMRKDMLTFLLGIIASILLFVVGGMLDNVNYILGCYVFVGFVLTAYTILAFLVPNTKKSRDFVFSYGVTTACMFVISLMIHIIIIDSHVKSACKHNNGNCVKYVFTSVCAFASTSCFLAASIMTFKVIHVCICHDKNCFPALFYIIHMFLHPKDLL</sequence>
<dbReference type="eggNOG" id="ENOG502QXZB">
    <property type="taxonomic scope" value="Eukaryota"/>
</dbReference>
<dbReference type="PhylomeDB" id="K6UJY1"/>
<dbReference type="RefSeq" id="XP_004222290.1">
    <property type="nucleotide sequence ID" value="XM_004222242.1"/>
</dbReference>
<dbReference type="EMBL" id="DF157101">
    <property type="protein sequence ID" value="GAB66343.1"/>
    <property type="molecule type" value="Genomic_DNA"/>
</dbReference>
<keyword evidence="1" id="KW-1133">Transmembrane helix</keyword>
<evidence type="ECO:0000256" key="1">
    <source>
        <dbReference type="SAM" id="Phobius"/>
    </source>
</evidence>
<dbReference type="GeneID" id="14692697"/>
<gene>
    <name evidence="2" type="ORF">PCYB_091290</name>
</gene>
<dbReference type="OrthoDB" id="374371at2759"/>
<feature type="transmembrane region" description="Helical" evidence="1">
    <location>
        <begin position="65"/>
        <end position="85"/>
    </location>
</feature>
<proteinExistence type="predicted"/>
<keyword evidence="3" id="KW-1185">Reference proteome</keyword>
<accession>K6UJY1</accession>
<dbReference type="KEGG" id="pcy:PCYB_091290"/>
<feature type="transmembrane region" description="Helical" evidence="1">
    <location>
        <begin position="105"/>
        <end position="126"/>
    </location>
</feature>
<dbReference type="Proteomes" id="UP000006319">
    <property type="component" value="Chromosome 9"/>
</dbReference>
<keyword evidence="1" id="KW-0472">Membrane</keyword>